<protein>
    <submittedName>
        <fullName evidence="1">Uncharacterized protein</fullName>
    </submittedName>
</protein>
<sequence>MRQIVINVNGKNDNGGMKFLSFFFIQSFAYFQQKVGSLSLGCKKSTNLDILTVCAAGSWV</sequence>
<dbReference type="EMBL" id="ADAQ01000013">
    <property type="protein sequence ID" value="EEY71013.1"/>
    <property type="molecule type" value="Genomic_DNA"/>
</dbReference>
<proteinExistence type="predicted"/>
<comment type="caution">
    <text evidence="1">The sequence shown here is derived from an EMBL/GenBank/DDBJ whole genome shotgun (WGS) entry which is preliminary data.</text>
</comment>
<accession>D0IAU5</accession>
<gene>
    <name evidence="1" type="ORF">VHA_002872</name>
</gene>
<name>D0IAU5_GRIHO</name>
<organism evidence="1 2">
    <name type="scientific">Grimontia hollisae CIP 101886</name>
    <dbReference type="NCBI Taxonomy" id="675812"/>
    <lineage>
        <taxon>Bacteria</taxon>
        <taxon>Pseudomonadati</taxon>
        <taxon>Pseudomonadota</taxon>
        <taxon>Gammaproteobacteria</taxon>
        <taxon>Vibrionales</taxon>
        <taxon>Vibrionaceae</taxon>
        <taxon>Grimontia</taxon>
    </lineage>
</organism>
<keyword evidence="2" id="KW-1185">Reference proteome</keyword>
<evidence type="ECO:0000313" key="1">
    <source>
        <dbReference type="EMBL" id="EEY71013.1"/>
    </source>
</evidence>
<dbReference type="Proteomes" id="UP000003604">
    <property type="component" value="Unassembled WGS sequence"/>
</dbReference>
<reference evidence="1 2" key="1">
    <citation type="submission" date="2009-10" db="EMBL/GenBank/DDBJ databases">
        <authorList>
            <consortium name="Los Alamos National Laboratory (LANL)"/>
            <consortium name="National Microbial Pathogen Data Resource (NMPDR)"/>
            <person name="Saunders E.H."/>
            <person name="Munk A.C."/>
            <person name="Tapia R."/>
            <person name="Green L."/>
            <person name="Rogers Y."/>
            <person name="Detter J.C."/>
            <person name="Bruce D."/>
            <person name="Brettin T.S."/>
            <person name="Colwell R.R."/>
            <person name="Huq A."/>
            <person name="Grim C.J."/>
            <person name="Hasan N.A."/>
            <person name="Bartels D."/>
            <person name="Vonstein V."/>
        </authorList>
    </citation>
    <scope>NUCLEOTIDE SEQUENCE [LARGE SCALE GENOMIC DNA]</scope>
    <source>
        <strain evidence="1 2">CIP 101886</strain>
    </source>
</reference>
<evidence type="ECO:0000313" key="2">
    <source>
        <dbReference type="Proteomes" id="UP000003604"/>
    </source>
</evidence>
<dbReference type="AlphaFoldDB" id="D0IAU5"/>